<organism evidence="2 3">
    <name type="scientific">Dipteronia dyeriana</name>
    <dbReference type="NCBI Taxonomy" id="168575"/>
    <lineage>
        <taxon>Eukaryota</taxon>
        <taxon>Viridiplantae</taxon>
        <taxon>Streptophyta</taxon>
        <taxon>Embryophyta</taxon>
        <taxon>Tracheophyta</taxon>
        <taxon>Spermatophyta</taxon>
        <taxon>Magnoliopsida</taxon>
        <taxon>eudicotyledons</taxon>
        <taxon>Gunneridae</taxon>
        <taxon>Pentapetalae</taxon>
        <taxon>rosids</taxon>
        <taxon>malvids</taxon>
        <taxon>Sapindales</taxon>
        <taxon>Sapindaceae</taxon>
        <taxon>Hippocastanoideae</taxon>
        <taxon>Acereae</taxon>
        <taxon>Dipteronia</taxon>
    </lineage>
</organism>
<accession>A0AAD9TS67</accession>
<sequence>MATGYLGVYRSANLIENPSVISCVVVKWSVPPDEVYKINYDATNHDGQQLVGVGAIIHDSKDQVRASFMQKSVARFFASSGCFDDLEGDIVALSKQFAISISFVPRNANKAPHALGRLALRVDDERREMSGDESRRLRETCSSAADHHEEPPTTSRRRRGDGDDAVQSPTVSTSS</sequence>
<dbReference type="PANTHER" id="PTHR47074:SF11">
    <property type="entry name" value="REVERSE TRANSCRIPTASE-LIKE PROTEIN"/>
    <property type="match status" value="1"/>
</dbReference>
<name>A0AAD9TS67_9ROSI</name>
<comment type="caution">
    <text evidence="2">The sequence shown here is derived from an EMBL/GenBank/DDBJ whole genome shotgun (WGS) entry which is preliminary data.</text>
</comment>
<dbReference type="AlphaFoldDB" id="A0AAD9TS67"/>
<dbReference type="EMBL" id="JANJYI010000007">
    <property type="protein sequence ID" value="KAK2641244.1"/>
    <property type="molecule type" value="Genomic_DNA"/>
</dbReference>
<feature type="compositionally biased region" description="Basic and acidic residues" evidence="1">
    <location>
        <begin position="126"/>
        <end position="151"/>
    </location>
</feature>
<evidence type="ECO:0008006" key="4">
    <source>
        <dbReference type="Google" id="ProtNLM"/>
    </source>
</evidence>
<evidence type="ECO:0000313" key="3">
    <source>
        <dbReference type="Proteomes" id="UP001280121"/>
    </source>
</evidence>
<proteinExistence type="predicted"/>
<feature type="region of interest" description="Disordered" evidence="1">
    <location>
        <begin position="126"/>
        <end position="175"/>
    </location>
</feature>
<dbReference type="Proteomes" id="UP001280121">
    <property type="component" value="Unassembled WGS sequence"/>
</dbReference>
<protein>
    <recommendedName>
        <fullName evidence="4">RNase H type-1 domain-containing protein</fullName>
    </recommendedName>
</protein>
<reference evidence="2" key="1">
    <citation type="journal article" date="2023" name="Plant J.">
        <title>Genome sequences and population genomics provide insights into the demographic history, inbreeding, and mutation load of two 'living fossil' tree species of Dipteronia.</title>
        <authorList>
            <person name="Feng Y."/>
            <person name="Comes H.P."/>
            <person name="Chen J."/>
            <person name="Zhu S."/>
            <person name="Lu R."/>
            <person name="Zhang X."/>
            <person name="Li P."/>
            <person name="Qiu J."/>
            <person name="Olsen K.M."/>
            <person name="Qiu Y."/>
        </authorList>
    </citation>
    <scope>NUCLEOTIDE SEQUENCE</scope>
    <source>
        <strain evidence="2">KIB01</strain>
    </source>
</reference>
<dbReference type="InterPro" id="IPR052929">
    <property type="entry name" value="RNase_H-like_EbsB-rel"/>
</dbReference>
<evidence type="ECO:0000256" key="1">
    <source>
        <dbReference type="SAM" id="MobiDB-lite"/>
    </source>
</evidence>
<keyword evidence="3" id="KW-1185">Reference proteome</keyword>
<dbReference type="PANTHER" id="PTHR47074">
    <property type="entry name" value="BNAC02G40300D PROTEIN"/>
    <property type="match status" value="1"/>
</dbReference>
<gene>
    <name evidence="2" type="ORF">Ddye_023007</name>
</gene>
<evidence type="ECO:0000313" key="2">
    <source>
        <dbReference type="EMBL" id="KAK2641244.1"/>
    </source>
</evidence>